<dbReference type="AlphaFoldDB" id="A0A7M3UR67"/>
<feature type="compositionally biased region" description="Basic residues" evidence="4">
    <location>
        <begin position="1"/>
        <end position="16"/>
    </location>
</feature>
<keyword evidence="3" id="KW-0551">Lipid droplet</keyword>
<protein>
    <submittedName>
        <fullName evidence="5">Perilipin 1</fullName>
    </submittedName>
</protein>
<dbReference type="Pfam" id="PF03036">
    <property type="entry name" value="Perilipin"/>
    <property type="match status" value="1"/>
</dbReference>
<dbReference type="PANTHER" id="PTHR14024">
    <property type="entry name" value="PERILIPIN"/>
    <property type="match status" value="1"/>
</dbReference>
<reference evidence="5" key="1">
    <citation type="journal article" date="2020" name="Insect Biochem. Mol. Biol.">
        <title>A look into Colorado potato beetle lipid metabolism through the lens of lipid storage droplet proteins.</title>
        <authorList>
            <person name="Guney G."/>
            <person name="Toprak U."/>
            <person name="Hegedus D.D."/>
            <person name="Bayram S."/>
            <person name="Coutu C."/>
            <person name="Bekkaoui D."/>
            <person name="Baldwin D."/>
            <person name="Heckel D.G."/>
            <person name="Hanniger S."/>
            <person name="Cedden D."/>
            <person name="Mutlu D.A."/>
            <person name="Suludere Z."/>
        </authorList>
    </citation>
    <scope>NUCLEOTIDE SEQUENCE</scope>
</reference>
<dbReference type="GO" id="GO:0019915">
    <property type="term" value="P:lipid storage"/>
    <property type="evidence" value="ECO:0007669"/>
    <property type="project" value="TreeGrafter"/>
</dbReference>
<evidence type="ECO:0000313" key="5">
    <source>
        <dbReference type="EMBL" id="QOJ44178.1"/>
    </source>
</evidence>
<dbReference type="GO" id="GO:0005811">
    <property type="term" value="C:lipid droplet"/>
    <property type="evidence" value="ECO:0007669"/>
    <property type="project" value="UniProtKB-SubCell"/>
</dbReference>
<comment type="similarity">
    <text evidence="2">Belongs to the perilipin family.</text>
</comment>
<gene>
    <name evidence="5" type="primary">LSD1</name>
</gene>
<sequence>MAHSRKKRTRTWRNIKKTTSQLPPTTTNSTPLKPTAVNKSYVSCSVQTEDEMPTSRRKQAILQDLESVSRITHLPIVESAWHYAENIYSKIKGANSLIHWTLDTAELSAQSVLETASPAIILLHGPISSLDKVVCKSLDIVEQAVPSINLPPEMIYYNTKQYVTEVSTKLAQPVLKRADSVKQIGNTVLASKYTAFAANTLDDALDVAEKYVDKYLPDDEDDQTINDNHGPINGPRDKAIQTIHHVDRFSRKLRRRLTHRTIAEVEALKHQSAEAVHVLIYVVELVTTDPVLAFKKGKELWVDLSKDEPENQARPDNLEQLIVLLTRESARRVVHLVNFTGDVLSRLPKRVSRSINFLVKMSLYLTDSVAKTVHMEELQKTLVDVLKIYGHNLAIVLKEVNTKISELLDEAAENLSTKEVKKSALSVPEIKVQTSKATIRNSLVKVNGIEDEAA</sequence>
<feature type="region of interest" description="Disordered" evidence="4">
    <location>
        <begin position="1"/>
        <end position="34"/>
    </location>
</feature>
<evidence type="ECO:0000256" key="1">
    <source>
        <dbReference type="ARBA" id="ARBA00004502"/>
    </source>
</evidence>
<organism evidence="5">
    <name type="scientific">Leptinotarsa decemlineata</name>
    <name type="common">Colorado potato beetle</name>
    <name type="synonym">Doryphora decemlineata</name>
    <dbReference type="NCBI Taxonomy" id="7539"/>
    <lineage>
        <taxon>Eukaryota</taxon>
        <taxon>Metazoa</taxon>
        <taxon>Ecdysozoa</taxon>
        <taxon>Arthropoda</taxon>
        <taxon>Hexapoda</taxon>
        <taxon>Insecta</taxon>
        <taxon>Pterygota</taxon>
        <taxon>Neoptera</taxon>
        <taxon>Endopterygota</taxon>
        <taxon>Coleoptera</taxon>
        <taxon>Polyphaga</taxon>
        <taxon>Cucujiformia</taxon>
        <taxon>Chrysomeloidea</taxon>
        <taxon>Chrysomelidae</taxon>
        <taxon>Chrysomelinae</taxon>
        <taxon>Doryphorini</taxon>
        <taxon>Leptinotarsa</taxon>
    </lineage>
</organism>
<evidence type="ECO:0000256" key="3">
    <source>
        <dbReference type="ARBA" id="ARBA00022677"/>
    </source>
</evidence>
<proteinExistence type="evidence at transcript level"/>
<dbReference type="PANTHER" id="PTHR14024:SF49">
    <property type="entry name" value="LIPID STORAGE DROPLETS SURFACE-BINDING PROTEIN 1"/>
    <property type="match status" value="1"/>
</dbReference>
<dbReference type="OrthoDB" id="376826at2759"/>
<dbReference type="GO" id="GO:0005829">
    <property type="term" value="C:cytosol"/>
    <property type="evidence" value="ECO:0007669"/>
    <property type="project" value="TreeGrafter"/>
</dbReference>
<evidence type="ECO:0000256" key="2">
    <source>
        <dbReference type="ARBA" id="ARBA00006311"/>
    </source>
</evidence>
<dbReference type="EMBL" id="MT553106">
    <property type="protein sequence ID" value="QOJ44178.1"/>
    <property type="molecule type" value="mRNA"/>
</dbReference>
<evidence type="ECO:0000256" key="4">
    <source>
        <dbReference type="SAM" id="MobiDB-lite"/>
    </source>
</evidence>
<accession>A0A7M3UR67</accession>
<dbReference type="GO" id="GO:0010890">
    <property type="term" value="P:positive regulation of triglyceride storage"/>
    <property type="evidence" value="ECO:0007669"/>
    <property type="project" value="TreeGrafter"/>
</dbReference>
<dbReference type="InterPro" id="IPR004279">
    <property type="entry name" value="Perilipin"/>
</dbReference>
<feature type="compositionally biased region" description="Polar residues" evidence="4">
    <location>
        <begin position="17"/>
        <end position="34"/>
    </location>
</feature>
<comment type="subcellular location">
    <subcellularLocation>
        <location evidence="1">Lipid droplet</location>
    </subcellularLocation>
</comment>
<name>A0A7M3UR67_LEPDE</name>